<evidence type="ECO:0000313" key="11">
    <source>
        <dbReference type="EMBL" id="EDX04380.1"/>
    </source>
</evidence>
<keyword evidence="5" id="KW-1015">Disulfide bond</keyword>
<dbReference type="Gene3D" id="1.25.10.20">
    <property type="entry name" value="Vitellinogen, superhelical"/>
    <property type="match status" value="1"/>
</dbReference>
<comment type="caution">
    <text evidence="7">Lacks conserved residue(s) required for the propagation of feature annotation.</text>
</comment>
<dbReference type="PROSITE" id="PS51211">
    <property type="entry name" value="VITELLOGENIN"/>
    <property type="match status" value="1"/>
</dbReference>
<dbReference type="Gene3D" id="2.30.230.10">
    <property type="entry name" value="Lipovitellin, beta-sheet shell regions, chain A"/>
    <property type="match status" value="1"/>
</dbReference>
<evidence type="ECO:0000313" key="12">
    <source>
        <dbReference type="Proteomes" id="UP000000304"/>
    </source>
</evidence>
<dbReference type="InterPro" id="IPR001747">
    <property type="entry name" value="Vitellogenin_N"/>
</dbReference>
<evidence type="ECO:0000259" key="9">
    <source>
        <dbReference type="PROSITE" id="PS51211"/>
    </source>
</evidence>
<dbReference type="Proteomes" id="UP000000304">
    <property type="component" value="Chromosome 2L"/>
</dbReference>
<keyword evidence="4" id="KW-0758">Storage protein</keyword>
<dbReference type="InterPro" id="IPR011030">
    <property type="entry name" value="Lipovitellin_superhlx_dom"/>
</dbReference>
<dbReference type="InterPro" id="IPR050733">
    <property type="entry name" value="Vitellogenin/Apolipophorin"/>
</dbReference>
<feature type="domain" description="Vitellogenin" evidence="9">
    <location>
        <begin position="43"/>
        <end position="1125"/>
    </location>
</feature>
<dbReference type="InterPro" id="IPR009454">
    <property type="entry name" value="Lipid_transpt_open_b-sht"/>
</dbReference>
<evidence type="ECO:0000256" key="3">
    <source>
        <dbReference type="ARBA" id="ARBA00022729"/>
    </source>
</evidence>
<dbReference type="GO" id="GO:0045178">
    <property type="term" value="C:basal part of cell"/>
    <property type="evidence" value="ECO:0007669"/>
    <property type="project" value="EnsemblMetazoa"/>
</dbReference>
<dbReference type="Pfam" id="PF06448">
    <property type="entry name" value="DUF1081"/>
    <property type="match status" value="1"/>
</dbReference>
<accession>B4Q7U8</accession>
<dbReference type="InterPro" id="IPR015816">
    <property type="entry name" value="Vitellinogen_b-sht_N"/>
</dbReference>
<dbReference type="PANTHER" id="PTHR23345">
    <property type="entry name" value="VITELLOGENIN-RELATED"/>
    <property type="match status" value="1"/>
</dbReference>
<dbReference type="PhylomeDB" id="B4Q7U8"/>
<evidence type="ECO:0000259" key="10">
    <source>
        <dbReference type="PROSITE" id="PS51233"/>
    </source>
</evidence>
<dbReference type="STRING" id="7240.B4Q7U8"/>
<dbReference type="PROSITE" id="PS51233">
    <property type="entry name" value="VWFD"/>
    <property type="match status" value="1"/>
</dbReference>
<keyword evidence="6" id="KW-0325">Glycoprotein</keyword>
<comment type="subcellular location">
    <subcellularLocation>
        <location evidence="1">Secreted</location>
    </subcellularLocation>
</comment>
<sequence length="3526" mass="401717">MALDGMCAASKKSHPFPSKTHLNPLKDPRICGRPQCDSKSAKFNYGEQLYKYQYTVAVRTEFAGSGDNSSDLLLKSDLEIFFPKPCEGYLRINDAKLYDTLDELNNDESDSSEKTKEYDYYDNLANEESESQNYDNMHPKSSDFNVDLTKNLLRFAFHDGLISEVCPQEQETPWVLNIKKGILSAFQNTMMRFDVDANTTETDVSGQCHVQYALEDTDSSYVLIRKTKDINSCRQRYATHSVLQTTPYTFRDDKTIWPILKSQSYCNLTIDNNVYKEVKCLETHLLVPFSNASSGALTTSTSRLKLDGVESYSAGEFLEQNPELVDRRATLVFDHTPAVKPSHDEIKAARELLVEMCRVGFPNIQREFIDVFTNFLQTSKSLDYKTLSVLLQRSASTCEQGRNHLLESLPFIGSTASYKVMLLDQAIGLQMCSQYSVPDLSNATEIYPSLWLAGPLNFSLILKKSDLSAKKYVFEYKWDQQEEDNNFSLVFTTPGSKVPRVLVANVTKVPDAFNASVAFVNGPNRVSAGCSYDGNPDFRRLDIYLDTNGNRSLDLGMELRRHQDFTAWIYNPRMLLAINGVNITGLAGTVKVNEKNGIKQHDVDLSFETKKLQAVIKGNVVQTEITTSTNMTIKYRFQANKIEEINFAGKLVNNGDKSKTEYRGNMKLQTSAYPKLNFASESTWLSLQGHTEGMINYNNAPDYVNPNYTSLVRLVFARSQADDTFLDEMQTRASLELKLPRSKIDYRILVRHKEHMKNGTEHNVIVGLKYAPEKEITGLFSVHLPRRNLFAIDAYMNVTVPEFNSCTASLKVNEKVTKDYIIFINGSWFTGHSVAVKANYKDRSSRVQALHHLKMIVESPSFNITSLNIIYRRKQLLIFYDIQAKYDQDPYGLTIQYASINSTLFWAGDQKLQVGYKSDYDVSDQLMSFDVRFGINSTIRDIPTINVRVKHWMDVKKVDTELYLGYSGQNDTFNTYSMDSSWEIEKNQRYNNYSGLVHLVSPFKGYEKGGLVAHFSLSDQRVVSGAASLNFDLREFTLTMNGYVKKFTDNMLTVNITTPLEKFRTINARFGLNEKKRHAVAEVRAPTAALGVEVLADVKNLLNFDVKLSVATPIESFQQAAIFALFNPEHVDMRGLWNNVTLGFTGVWHMQNITDFEYSYHVFTPLAGFEENGFIVQLLKRKEFVFQLHGKMSNYKLGVKINGKPKSDLVNQLGSNKMELEMLYDADFKPLNAEMDYKPDADEEYFSYFTDFQVDTLVWPTIVGNVDIQEIIDFYLVVGHVELPQGKVEFKDRLHYPDYINVHNLLTVTTPFAVAKNIKSIVEYHVDLHFNAFYERVKFVVNDDKDNTQELGFVFNYTALQDNVKPKAHDVQITLLTPYEMLHEIYVHGHLELDENAYKGNISAVTAHTHLSMAASIENEDSFLETSVGILLETDAIPHYGCQVYFKKDFSAVDKAIDIRFEVTDNGTLNQLHIATDWHTDPSYIVNANGRIKTTMLPLQMASTSVLVVKGQNPQLNFDLNLLSQNGQSIGYGARANKKKDVFNIEVWTPMKNFRNISMHGTAIRSPRDSGRYDVSGFLYRNMATYGVTGAVRMTDSLPIDVVLRVQPKAGGRDGVIELNIHEAGPKKIRFSFSAIEDGKMCQMSGGYSVSETNGAMDFSVLVESTEPEIARINFYGNLSPNSEGSLVGDLNLETPWKELGIDTVHLHSDVGFVNERGHIVGEYKIGQYIGRGSCLWSWILAEDMQLVLENYLERPNAKPRIVHASAKYQNPGQTYAQLQAGGRLSVDSKWNLDVNGSAEYKSVDDFKFRVITALPLPVGDRHQLSASYQGNVISKQFNNPDFVLETSYESVEAQNKLLSRISYKNATNNQKGLGHVEWGKIQNLSVVEGDFELLHKQGAQKEFSARMITPKFKNEHTFALTGSYDLEKSGHHNVVGALDYPASRRITDLDVSFSSLSNMHGIFNSTLPTFLNVSWLKTDFNFTTNNGKSYRYCRCFWPQDSAYFKLNSNYDSDSNNFNHNLNGNVEIEVPLATRHRADMVYGLQKRRNQDAGNVKVVYNEKQVLDGKYKRVEQAKAPIYKETTDISLENEVKPLGIHFVSTRDASDPAGTQDVKHIEVYELRNTQNFNLTGELHSRATLKAQDFKVVAIHPNRAVVLSTKYEDVSPEVVRHHSKLELSETAWIGYNLELGNFSKVGNESQSFALEIFYPKRNLSSSGQYYMTDTNFNSDLSNLQWKARTPTVHRGDREHRTIALTVAHPLVEKDINCKATYYRGLRDLLRTHLTIDYSESPDQLIELGAQLTDRYSELGHTNYTFHVYGKHIASELDVQLNGTLAARNSYYKTESTAHYKRDIFPARYGKFLALLDVNKRELEYERQSPFHAVRLHLLPTIRYPIYGLNATIWDTPDTNHSGYIYIDMLERYARMDFNLTEDASQNLQMVGYIPDTRSAFLDIWRNYEEIRVIDVSSYLKMNHSRLITGRFHWRPSIRQEVREKIQAVGKSVYSSFSEGIDFWIKSIYTETTESMGVVWNTAKQYNRDFIDDIGQLSVLEEDLADLRLFVNQSYEANDFYIKNVVNFTLTILDELAIRDHIESLPKIFSELWQAMGDSGKALRNSIVWLIDTIKTTYNNLLDAVSRFFHGESLVYISALLEKGIAKYDSFIKDLHIKFIKYIENLWHKTWTLAENHWKAVLKRFEPHLFKMISFIETTAWNLSKEVFDFIYKRTNELAESPYFNKVSSFTADAERLYRDFKANDAITNIKNYSTLAWNFVKEKYFKLVPFGAELNEVLTEIWQEIKELEKIDQVQIMVQKYYEVMAKVDWVANELQLEHRLHQVYGLVRNKFRNYAMNALKTADMYREAKTKFVFDPEVGIIDLEQKLPMSWHAFNETPKFEEIPEYQVLAKAQSFFSETNSSIVMKLYNMRTHLDPKTWLPPYYSRALLIDSRHYMTFDQRYVGLNLNFDELGTGRSTSQCSYLLAHDFFKRNFTLLLEPASKSLAGQGLTRKLSFIANGQLIEIDLETDHISINGNPQPILPLKLGDVNIHRDLDVLSITSDTEFSLHCNVQFDLCWFEVSGWYFGRTAGLLGTLNNEPYDEYTMSSGVISNETQRFTDSWSLKQCRQNKLAPTQEVSKEVSDACSSFFRTGILATCSAVLDPTPFYEMCMDLGMKSPPIRKGHPAVKGACAAALAYIEACTALKVPMRVPSQCVFCQLSNGSYVPEGTFMELSGPEIPRSSDVVFIVEAKECNANLKTSKNIMTVVSSIEEQLQAAKLTNNRYAVMAFGGVSPYDKARSVIYEHNEFTSKPEQLADYFGHINTGNGSSNDILMAISAAAKLNFRPGVSKTFILLSCSKCAARDMRFDYTSILQYLLEEGVNLHILADTEFDFERSKKLRHFFGLDSRLVYSKRFPEGDAETRNTTHIPKSNLGICTTLAVETQGSVFSARKLQPERKYPIKRFATIFAKRVALSATPIQSQTCECSAHNTGVSYMACSPQALPEEKYDLDDYDSFNNWDWGDEPESETNVTS</sequence>
<gene>
    <name evidence="11" type="primary">Dsim\GD23620</name>
    <name evidence="11" type="ORF">Dsim_GD23620</name>
</gene>
<feature type="region of interest" description="Disordered" evidence="8">
    <location>
        <begin position="1"/>
        <end position="21"/>
    </location>
</feature>
<dbReference type="SUPFAM" id="SSF56968">
    <property type="entry name" value="Lipovitellin-phosvitin complex, beta-sheet shell regions"/>
    <property type="match status" value="1"/>
</dbReference>
<dbReference type="Pfam" id="PF01347">
    <property type="entry name" value="Vitellogenin_N"/>
    <property type="match status" value="1"/>
</dbReference>
<keyword evidence="2" id="KW-0964">Secreted</keyword>
<dbReference type="GO" id="GO:0070325">
    <property type="term" value="F:lipoprotein particle receptor binding"/>
    <property type="evidence" value="ECO:0007669"/>
    <property type="project" value="EnsemblMetazoa"/>
</dbReference>
<evidence type="ECO:0000256" key="2">
    <source>
        <dbReference type="ARBA" id="ARBA00022525"/>
    </source>
</evidence>
<dbReference type="GO" id="GO:0034196">
    <property type="term" value="P:acylglycerol transport"/>
    <property type="evidence" value="ECO:0007669"/>
    <property type="project" value="EnsemblMetazoa"/>
</dbReference>
<dbReference type="GO" id="GO:0005319">
    <property type="term" value="F:lipid transporter activity"/>
    <property type="evidence" value="ECO:0007669"/>
    <property type="project" value="EnsemblMetazoa"/>
</dbReference>
<evidence type="ECO:0000256" key="7">
    <source>
        <dbReference type="PROSITE-ProRule" id="PRU00557"/>
    </source>
</evidence>
<evidence type="ECO:0000256" key="1">
    <source>
        <dbReference type="ARBA" id="ARBA00004613"/>
    </source>
</evidence>
<keyword evidence="12" id="KW-1185">Reference proteome</keyword>
<dbReference type="OMA" id="IPHYACQ"/>
<evidence type="ECO:0000256" key="6">
    <source>
        <dbReference type="ARBA" id="ARBA00023180"/>
    </source>
</evidence>
<evidence type="ECO:0000256" key="4">
    <source>
        <dbReference type="ARBA" id="ARBA00022761"/>
    </source>
</evidence>
<dbReference type="OrthoDB" id="6484170at2759"/>
<dbReference type="FunFam" id="2.30.230.10:FF:000007">
    <property type="entry name" value="Apolipoprotein lipid transfer particle"/>
    <property type="match status" value="1"/>
</dbReference>
<organism evidence="11 12">
    <name type="scientific">Drosophila simulans</name>
    <name type="common">Fruit fly</name>
    <dbReference type="NCBI Taxonomy" id="7240"/>
    <lineage>
        <taxon>Eukaryota</taxon>
        <taxon>Metazoa</taxon>
        <taxon>Ecdysozoa</taxon>
        <taxon>Arthropoda</taxon>
        <taxon>Hexapoda</taxon>
        <taxon>Insecta</taxon>
        <taxon>Pterygota</taxon>
        <taxon>Neoptera</taxon>
        <taxon>Endopterygota</taxon>
        <taxon>Diptera</taxon>
        <taxon>Brachycera</taxon>
        <taxon>Muscomorpha</taxon>
        <taxon>Ephydroidea</taxon>
        <taxon>Drosophilidae</taxon>
        <taxon>Drosophila</taxon>
        <taxon>Sophophora</taxon>
    </lineage>
</organism>
<dbReference type="PANTHER" id="PTHR23345:SF15">
    <property type="entry name" value="VITELLOGENIN 1-RELATED"/>
    <property type="match status" value="1"/>
</dbReference>
<keyword evidence="3" id="KW-0732">Signal</keyword>
<feature type="domain" description="VWFD" evidence="10">
    <location>
        <begin position="2937"/>
        <end position="3122"/>
    </location>
</feature>
<dbReference type="HOGENOM" id="CLU_000096_0_0_1"/>
<dbReference type="EMBL" id="CM000361">
    <property type="protein sequence ID" value="EDX04380.1"/>
    <property type="molecule type" value="Genomic_DNA"/>
</dbReference>
<protein>
    <submittedName>
        <fullName evidence="11">GD23620</fullName>
    </submittedName>
</protein>
<dbReference type="InterPro" id="IPR001846">
    <property type="entry name" value="VWF_type-D"/>
</dbReference>
<dbReference type="GO" id="GO:0015918">
    <property type="term" value="P:sterol transport"/>
    <property type="evidence" value="ECO:0007669"/>
    <property type="project" value="EnsemblMetazoa"/>
</dbReference>
<dbReference type="Pfam" id="PF00094">
    <property type="entry name" value="VWD"/>
    <property type="match status" value="1"/>
</dbReference>
<evidence type="ECO:0000256" key="8">
    <source>
        <dbReference type="SAM" id="MobiDB-lite"/>
    </source>
</evidence>
<dbReference type="GO" id="GO:0150104">
    <property type="term" value="P:transport across blood-brain barrier"/>
    <property type="evidence" value="ECO:0007669"/>
    <property type="project" value="EnsemblMetazoa"/>
</dbReference>
<name>B4Q7U8_DROSI</name>
<dbReference type="InterPro" id="IPR015819">
    <property type="entry name" value="Lipid_transp_b-sht_shell"/>
</dbReference>
<evidence type="ECO:0000256" key="5">
    <source>
        <dbReference type="ARBA" id="ARBA00023157"/>
    </source>
</evidence>
<proteinExistence type="predicted"/>
<dbReference type="SMART" id="SM00216">
    <property type="entry name" value="VWD"/>
    <property type="match status" value="1"/>
</dbReference>
<dbReference type="GO" id="GO:0005886">
    <property type="term" value="C:plasma membrane"/>
    <property type="evidence" value="ECO:0007669"/>
    <property type="project" value="EnsemblMetazoa"/>
</dbReference>
<dbReference type="GO" id="GO:0032370">
    <property type="term" value="P:positive regulation of lipid transport"/>
    <property type="evidence" value="ECO:0007669"/>
    <property type="project" value="EnsemblMetazoa"/>
</dbReference>
<dbReference type="SUPFAM" id="SSF48431">
    <property type="entry name" value="Lipovitellin-phosvitin complex, superhelical domain"/>
    <property type="match status" value="1"/>
</dbReference>
<dbReference type="GO" id="GO:0005615">
    <property type="term" value="C:extracellular space"/>
    <property type="evidence" value="ECO:0007669"/>
    <property type="project" value="EnsemblMetazoa"/>
</dbReference>
<reference evidence="11 12" key="1">
    <citation type="journal article" date="2007" name="Nature">
        <title>Evolution of genes and genomes on the Drosophila phylogeny.</title>
        <authorList>
            <consortium name="Drosophila 12 Genomes Consortium"/>
            <person name="Clark A.G."/>
            <person name="Eisen M.B."/>
            <person name="Smith D.R."/>
            <person name="Bergman C.M."/>
            <person name="Oliver B."/>
            <person name="Markow T.A."/>
            <person name="Kaufman T.C."/>
            <person name="Kellis M."/>
            <person name="Gelbart W."/>
            <person name="Iyer V.N."/>
            <person name="Pollard D.A."/>
            <person name="Sackton T.B."/>
            <person name="Larracuente A.M."/>
            <person name="Singh N.D."/>
            <person name="Abad J.P."/>
            <person name="Abt D.N."/>
            <person name="Adryan B."/>
            <person name="Aguade M."/>
            <person name="Akashi H."/>
            <person name="Anderson W.W."/>
            <person name="Aquadro C.F."/>
            <person name="Ardell D.H."/>
            <person name="Arguello R."/>
            <person name="Artieri C.G."/>
            <person name="Barbash D.A."/>
            <person name="Barker D."/>
            <person name="Barsanti P."/>
            <person name="Batterham P."/>
            <person name="Batzoglou S."/>
            <person name="Begun D."/>
            <person name="Bhutkar A."/>
            <person name="Blanco E."/>
            <person name="Bosak S.A."/>
            <person name="Bradley R.K."/>
            <person name="Brand A.D."/>
            <person name="Brent M.R."/>
            <person name="Brooks A.N."/>
            <person name="Brown R.H."/>
            <person name="Butlin R.K."/>
            <person name="Caggese C."/>
            <person name="Calvi B.R."/>
            <person name="Bernardo de Carvalho A."/>
            <person name="Caspi A."/>
            <person name="Castrezana S."/>
            <person name="Celniker S.E."/>
            <person name="Chang J.L."/>
            <person name="Chapple C."/>
            <person name="Chatterji S."/>
            <person name="Chinwalla A."/>
            <person name="Civetta A."/>
            <person name="Clifton S.W."/>
            <person name="Comeron J.M."/>
            <person name="Costello J.C."/>
            <person name="Coyne J.A."/>
            <person name="Daub J."/>
            <person name="David R.G."/>
            <person name="Delcher A.L."/>
            <person name="Delehaunty K."/>
            <person name="Do C.B."/>
            <person name="Ebling H."/>
            <person name="Edwards K."/>
            <person name="Eickbush T."/>
            <person name="Evans J.D."/>
            <person name="Filipski A."/>
            <person name="Findeiss S."/>
            <person name="Freyhult E."/>
            <person name="Fulton L."/>
            <person name="Fulton R."/>
            <person name="Garcia A.C."/>
            <person name="Gardiner A."/>
            <person name="Garfield D.A."/>
            <person name="Garvin B.E."/>
            <person name="Gibson G."/>
            <person name="Gilbert D."/>
            <person name="Gnerre S."/>
            <person name="Godfrey J."/>
            <person name="Good R."/>
            <person name="Gotea V."/>
            <person name="Gravely B."/>
            <person name="Greenberg A.J."/>
            <person name="Griffiths-Jones S."/>
            <person name="Gross S."/>
            <person name="Guigo R."/>
            <person name="Gustafson E.A."/>
            <person name="Haerty W."/>
            <person name="Hahn M.W."/>
            <person name="Halligan D.L."/>
            <person name="Halpern A.L."/>
            <person name="Halter G.M."/>
            <person name="Han M.V."/>
            <person name="Heger A."/>
            <person name="Hillier L."/>
            <person name="Hinrichs A.S."/>
            <person name="Holmes I."/>
            <person name="Hoskins R.A."/>
            <person name="Hubisz M.J."/>
            <person name="Hultmark D."/>
            <person name="Huntley M.A."/>
            <person name="Jaffe D.B."/>
            <person name="Jagadeeshan S."/>
            <person name="Jeck W.R."/>
            <person name="Johnson J."/>
            <person name="Jones C.D."/>
            <person name="Jordan W.C."/>
            <person name="Karpen G.H."/>
            <person name="Kataoka E."/>
            <person name="Keightley P.D."/>
            <person name="Kheradpour P."/>
            <person name="Kirkness E.F."/>
            <person name="Koerich L.B."/>
            <person name="Kristiansen K."/>
            <person name="Kudrna D."/>
            <person name="Kulathinal R.J."/>
            <person name="Kumar S."/>
            <person name="Kwok R."/>
            <person name="Lander E."/>
            <person name="Langley C.H."/>
            <person name="Lapoint R."/>
            <person name="Lazzaro B.P."/>
            <person name="Lee S.J."/>
            <person name="Levesque L."/>
            <person name="Li R."/>
            <person name="Lin C.F."/>
            <person name="Lin M.F."/>
            <person name="Lindblad-Toh K."/>
            <person name="Llopart A."/>
            <person name="Long M."/>
            <person name="Low L."/>
            <person name="Lozovsky E."/>
            <person name="Lu J."/>
            <person name="Luo M."/>
            <person name="Machado C.A."/>
            <person name="Makalowski W."/>
            <person name="Marzo M."/>
            <person name="Matsuda M."/>
            <person name="Matzkin L."/>
            <person name="McAllister B."/>
            <person name="McBride C.S."/>
            <person name="McKernan B."/>
            <person name="McKernan K."/>
            <person name="Mendez-Lago M."/>
            <person name="Minx P."/>
            <person name="Mollenhauer M.U."/>
            <person name="Montooth K."/>
            <person name="Mount S.M."/>
            <person name="Mu X."/>
            <person name="Myers E."/>
            <person name="Negre B."/>
            <person name="Newfeld S."/>
            <person name="Nielsen R."/>
            <person name="Noor M.A."/>
            <person name="O'Grady P."/>
            <person name="Pachter L."/>
            <person name="Papaceit M."/>
            <person name="Parisi M.J."/>
            <person name="Parisi M."/>
            <person name="Parts L."/>
            <person name="Pedersen J.S."/>
            <person name="Pesole G."/>
            <person name="Phillippy A.M."/>
            <person name="Ponting C.P."/>
            <person name="Pop M."/>
            <person name="Porcelli D."/>
            <person name="Powell J.R."/>
            <person name="Prohaska S."/>
            <person name="Pruitt K."/>
            <person name="Puig M."/>
            <person name="Quesneville H."/>
            <person name="Ram K.R."/>
            <person name="Rand D."/>
            <person name="Rasmussen M.D."/>
            <person name="Reed L.K."/>
            <person name="Reenan R."/>
            <person name="Reily A."/>
            <person name="Remington K.A."/>
            <person name="Rieger T.T."/>
            <person name="Ritchie M.G."/>
            <person name="Robin C."/>
            <person name="Rogers Y.H."/>
            <person name="Rohde C."/>
            <person name="Rozas J."/>
            <person name="Rubenfield M.J."/>
            <person name="Ruiz A."/>
            <person name="Russo S."/>
            <person name="Salzberg S.L."/>
            <person name="Sanchez-Gracia A."/>
            <person name="Saranga D.J."/>
            <person name="Sato H."/>
            <person name="Schaeffer S.W."/>
            <person name="Schatz M.C."/>
            <person name="Schlenke T."/>
            <person name="Schwartz R."/>
            <person name="Segarra C."/>
            <person name="Singh R.S."/>
            <person name="Sirot L."/>
            <person name="Sirota M."/>
            <person name="Sisneros N.B."/>
            <person name="Smith C.D."/>
            <person name="Smith T.F."/>
            <person name="Spieth J."/>
            <person name="Stage D.E."/>
            <person name="Stark A."/>
            <person name="Stephan W."/>
            <person name="Strausberg R.L."/>
            <person name="Strempel S."/>
            <person name="Sturgill D."/>
            <person name="Sutton G."/>
            <person name="Sutton G.G."/>
            <person name="Tao W."/>
            <person name="Teichmann S."/>
            <person name="Tobari Y.N."/>
            <person name="Tomimura Y."/>
            <person name="Tsolas J.M."/>
            <person name="Valente V.L."/>
            <person name="Venter E."/>
            <person name="Venter J.C."/>
            <person name="Vicario S."/>
            <person name="Vieira F.G."/>
            <person name="Vilella A.J."/>
            <person name="Villasante A."/>
            <person name="Walenz B."/>
            <person name="Wang J."/>
            <person name="Wasserman M."/>
            <person name="Watts T."/>
            <person name="Wilson D."/>
            <person name="Wilson R.K."/>
            <person name="Wing R.A."/>
            <person name="Wolfner M.F."/>
            <person name="Wong A."/>
            <person name="Wong G.K."/>
            <person name="Wu C.I."/>
            <person name="Wu G."/>
            <person name="Yamamoto D."/>
            <person name="Yang H.P."/>
            <person name="Yang S.P."/>
            <person name="Yorke J.A."/>
            <person name="Yoshida K."/>
            <person name="Zdobnov E."/>
            <person name="Zhang P."/>
            <person name="Zhang Y."/>
            <person name="Zimin A.V."/>
            <person name="Baldwin J."/>
            <person name="Abdouelleil A."/>
            <person name="Abdulkadir J."/>
            <person name="Abebe A."/>
            <person name="Abera B."/>
            <person name="Abreu J."/>
            <person name="Acer S.C."/>
            <person name="Aftuck L."/>
            <person name="Alexander A."/>
            <person name="An P."/>
            <person name="Anderson E."/>
            <person name="Anderson S."/>
            <person name="Arachi H."/>
            <person name="Azer M."/>
            <person name="Bachantsang P."/>
            <person name="Barry A."/>
            <person name="Bayul T."/>
            <person name="Berlin A."/>
            <person name="Bessette D."/>
            <person name="Bloom T."/>
            <person name="Blye J."/>
            <person name="Boguslavskiy L."/>
            <person name="Bonnet C."/>
            <person name="Boukhgalter B."/>
            <person name="Bourzgui I."/>
            <person name="Brown A."/>
            <person name="Cahill P."/>
            <person name="Channer S."/>
            <person name="Cheshatsang Y."/>
            <person name="Chuda L."/>
            <person name="Citroen M."/>
            <person name="Collymore A."/>
            <person name="Cooke P."/>
            <person name="Costello M."/>
            <person name="D'Aco K."/>
            <person name="Daza R."/>
            <person name="De Haan G."/>
            <person name="DeGray S."/>
            <person name="DeMaso C."/>
            <person name="Dhargay N."/>
            <person name="Dooley K."/>
            <person name="Dooley E."/>
            <person name="Doricent M."/>
            <person name="Dorje P."/>
            <person name="Dorjee K."/>
            <person name="Dupes A."/>
            <person name="Elong R."/>
            <person name="Falk J."/>
            <person name="Farina A."/>
            <person name="Faro S."/>
            <person name="Ferguson D."/>
            <person name="Fisher S."/>
            <person name="Foley C.D."/>
            <person name="Franke A."/>
            <person name="Friedrich D."/>
            <person name="Gadbois L."/>
            <person name="Gearin G."/>
            <person name="Gearin C.R."/>
            <person name="Giannoukos G."/>
            <person name="Goode T."/>
            <person name="Graham J."/>
            <person name="Grandbois E."/>
            <person name="Grewal S."/>
            <person name="Gyaltsen K."/>
            <person name="Hafez N."/>
            <person name="Hagos B."/>
            <person name="Hall J."/>
            <person name="Henson C."/>
            <person name="Hollinger A."/>
            <person name="Honan T."/>
            <person name="Huard M.D."/>
            <person name="Hughes L."/>
            <person name="Hurhula B."/>
            <person name="Husby M.E."/>
            <person name="Kamat A."/>
            <person name="Kanga B."/>
            <person name="Kashin S."/>
            <person name="Khazanovich D."/>
            <person name="Kisner P."/>
            <person name="Lance K."/>
            <person name="Lara M."/>
            <person name="Lee W."/>
            <person name="Lennon N."/>
            <person name="Letendre F."/>
            <person name="LeVine R."/>
            <person name="Lipovsky A."/>
            <person name="Liu X."/>
            <person name="Liu J."/>
            <person name="Liu S."/>
            <person name="Lokyitsang T."/>
            <person name="Lokyitsang Y."/>
            <person name="Lubonja R."/>
            <person name="Lui A."/>
            <person name="MacDonald P."/>
            <person name="Magnisalis V."/>
            <person name="Maru K."/>
            <person name="Matthews C."/>
            <person name="McCusker W."/>
            <person name="McDonough S."/>
            <person name="Mehta T."/>
            <person name="Meldrim J."/>
            <person name="Meneus L."/>
            <person name="Mihai O."/>
            <person name="Mihalev A."/>
            <person name="Mihova T."/>
            <person name="Mittelman R."/>
            <person name="Mlenga V."/>
            <person name="Montmayeur A."/>
            <person name="Mulrain L."/>
            <person name="Navidi A."/>
            <person name="Naylor J."/>
            <person name="Negash T."/>
            <person name="Nguyen T."/>
            <person name="Nguyen N."/>
            <person name="Nicol R."/>
            <person name="Norbu C."/>
            <person name="Norbu N."/>
            <person name="Novod N."/>
            <person name="O'Neill B."/>
            <person name="Osman S."/>
            <person name="Markiewicz E."/>
            <person name="Oyono O.L."/>
            <person name="Patti C."/>
            <person name="Phunkhang P."/>
            <person name="Pierre F."/>
            <person name="Priest M."/>
            <person name="Raghuraman S."/>
            <person name="Rege F."/>
            <person name="Reyes R."/>
            <person name="Rise C."/>
            <person name="Rogov P."/>
            <person name="Ross K."/>
            <person name="Ryan E."/>
            <person name="Settipalli S."/>
            <person name="Shea T."/>
            <person name="Sherpa N."/>
            <person name="Shi L."/>
            <person name="Shih D."/>
            <person name="Sparrow T."/>
            <person name="Spaulding J."/>
            <person name="Stalker J."/>
            <person name="Stange-Thomann N."/>
            <person name="Stavropoulos S."/>
            <person name="Stone C."/>
            <person name="Strader C."/>
            <person name="Tesfaye S."/>
            <person name="Thomson T."/>
            <person name="Thoulutsang Y."/>
            <person name="Thoulutsang D."/>
            <person name="Topham K."/>
            <person name="Topping I."/>
            <person name="Tsamla T."/>
            <person name="Vassiliev H."/>
            <person name="Vo A."/>
            <person name="Wangchuk T."/>
            <person name="Wangdi T."/>
            <person name="Weiand M."/>
            <person name="Wilkinson J."/>
            <person name="Wilson A."/>
            <person name="Yadav S."/>
            <person name="Young G."/>
            <person name="Yu Q."/>
            <person name="Zembek L."/>
            <person name="Zhong D."/>
            <person name="Zimmer A."/>
            <person name="Zwirko Z."/>
            <person name="Jaffe D.B."/>
            <person name="Alvarez P."/>
            <person name="Brockman W."/>
            <person name="Butler J."/>
            <person name="Chin C."/>
            <person name="Gnerre S."/>
            <person name="Grabherr M."/>
            <person name="Kleber M."/>
            <person name="Mauceli E."/>
            <person name="MacCallum I."/>
        </authorList>
    </citation>
    <scope>NUCLEOTIDE SEQUENCE [LARGE SCALE GENOMIC DNA]</scope>
    <source>
        <strain evidence="12">white501</strain>
    </source>
</reference>